<gene>
    <name evidence="2" type="ORF">THAOC_21779</name>
</gene>
<keyword evidence="1" id="KW-1133">Transmembrane helix</keyword>
<evidence type="ECO:0000313" key="2">
    <source>
        <dbReference type="EMBL" id="EJK58119.1"/>
    </source>
</evidence>
<name>K0S087_THAOC</name>
<comment type="caution">
    <text evidence="2">The sequence shown here is derived from an EMBL/GenBank/DDBJ whole genome shotgun (WGS) entry which is preliminary data.</text>
</comment>
<reference evidence="2 3" key="1">
    <citation type="journal article" date="2012" name="Genome Biol.">
        <title>Genome and low-iron response of an oceanic diatom adapted to chronic iron limitation.</title>
        <authorList>
            <person name="Lommer M."/>
            <person name="Specht M."/>
            <person name="Roy A.S."/>
            <person name="Kraemer L."/>
            <person name="Andreson R."/>
            <person name="Gutowska M.A."/>
            <person name="Wolf J."/>
            <person name="Bergner S.V."/>
            <person name="Schilhabel M.B."/>
            <person name="Klostermeier U.C."/>
            <person name="Beiko R.G."/>
            <person name="Rosenstiel P."/>
            <person name="Hippler M."/>
            <person name="Laroche J."/>
        </authorList>
    </citation>
    <scope>NUCLEOTIDE SEQUENCE [LARGE SCALE GENOMIC DNA]</scope>
    <source>
        <strain evidence="2 3">CCMP1005</strain>
    </source>
</reference>
<dbReference type="Proteomes" id="UP000266841">
    <property type="component" value="Unassembled WGS sequence"/>
</dbReference>
<accession>K0S087</accession>
<dbReference type="AlphaFoldDB" id="K0S087"/>
<sequence>MTMRMTLDLGLLDQLMSLQQFAGDLLPVGVVDIRGPRSRGRMLQIHFEMRSLRAILLLFLPVIDQKHGASVFGLGLGSVTSNRTTVSVPQCQEWLASIRKHDSDNSNGLNSSEYYQFLRDAEALPSDMSEFFRSGRFNSFSELPWHVKVLHKSLACRCSDLGLGNDCCKGPDVEVTLLGLTDDFSIGDKLALEYRLDICNQIAFTFDEVRSQIRDQTTEYFDSIETSLEPDELDEIDKNPAYNIYEFDPGTPIELNIIGSVLDYTKFSHELAIFGQQMDVSSVPNFISAHDVTSNADGNNVRAQVSTCIGELAKEQLGKVVIRKRRRRPRGGRYLRNNQVKVENIGLGNPGSGIDYTKTATVVDDGNSTESASIAENDPTLKATDVTDNKQGLPMGAVIGIAGAAAVLLVGSAVNFYEFVKRR</sequence>
<dbReference type="EMBL" id="AGNL01026139">
    <property type="protein sequence ID" value="EJK58119.1"/>
    <property type="molecule type" value="Genomic_DNA"/>
</dbReference>
<evidence type="ECO:0000256" key="1">
    <source>
        <dbReference type="SAM" id="Phobius"/>
    </source>
</evidence>
<proteinExistence type="predicted"/>
<dbReference type="OrthoDB" id="10673441at2759"/>
<evidence type="ECO:0000313" key="3">
    <source>
        <dbReference type="Proteomes" id="UP000266841"/>
    </source>
</evidence>
<keyword evidence="1" id="KW-0472">Membrane</keyword>
<feature type="transmembrane region" description="Helical" evidence="1">
    <location>
        <begin position="395"/>
        <end position="417"/>
    </location>
</feature>
<organism evidence="2 3">
    <name type="scientific">Thalassiosira oceanica</name>
    <name type="common">Marine diatom</name>
    <dbReference type="NCBI Taxonomy" id="159749"/>
    <lineage>
        <taxon>Eukaryota</taxon>
        <taxon>Sar</taxon>
        <taxon>Stramenopiles</taxon>
        <taxon>Ochrophyta</taxon>
        <taxon>Bacillariophyta</taxon>
        <taxon>Coscinodiscophyceae</taxon>
        <taxon>Thalassiosirophycidae</taxon>
        <taxon>Thalassiosirales</taxon>
        <taxon>Thalassiosiraceae</taxon>
        <taxon>Thalassiosira</taxon>
    </lineage>
</organism>
<protein>
    <submittedName>
        <fullName evidence="2">Uncharacterized protein</fullName>
    </submittedName>
</protein>
<keyword evidence="3" id="KW-1185">Reference proteome</keyword>
<keyword evidence="1" id="KW-0812">Transmembrane</keyword>